<proteinExistence type="predicted"/>
<feature type="region of interest" description="Disordered" evidence="1">
    <location>
        <begin position="155"/>
        <end position="214"/>
    </location>
</feature>
<organism evidence="3 4">
    <name type="scientific">Symbiochloris irregularis</name>
    <dbReference type="NCBI Taxonomy" id="706552"/>
    <lineage>
        <taxon>Eukaryota</taxon>
        <taxon>Viridiplantae</taxon>
        <taxon>Chlorophyta</taxon>
        <taxon>core chlorophytes</taxon>
        <taxon>Trebouxiophyceae</taxon>
        <taxon>Trebouxiales</taxon>
        <taxon>Trebouxiaceae</taxon>
        <taxon>Symbiochloris</taxon>
    </lineage>
</organism>
<reference evidence="3 4" key="1">
    <citation type="journal article" date="2024" name="Nat. Commun.">
        <title>Phylogenomics reveals the evolutionary origins of lichenization in chlorophyte algae.</title>
        <authorList>
            <person name="Puginier C."/>
            <person name="Libourel C."/>
            <person name="Otte J."/>
            <person name="Skaloud P."/>
            <person name="Haon M."/>
            <person name="Grisel S."/>
            <person name="Petersen M."/>
            <person name="Berrin J.G."/>
            <person name="Delaux P.M."/>
            <person name="Dal Grande F."/>
            <person name="Keller J."/>
        </authorList>
    </citation>
    <scope>NUCLEOTIDE SEQUENCE [LARGE SCALE GENOMIC DNA]</scope>
    <source>
        <strain evidence="3 4">SAG 2036</strain>
    </source>
</reference>
<feature type="region of interest" description="Disordered" evidence="1">
    <location>
        <begin position="228"/>
        <end position="259"/>
    </location>
</feature>
<accession>A0AAW1NIS2</accession>
<feature type="compositionally biased region" description="Polar residues" evidence="1">
    <location>
        <begin position="359"/>
        <end position="369"/>
    </location>
</feature>
<keyword evidence="4" id="KW-1185">Reference proteome</keyword>
<evidence type="ECO:0000313" key="4">
    <source>
        <dbReference type="Proteomes" id="UP001465755"/>
    </source>
</evidence>
<feature type="compositionally biased region" description="Pro residues" evidence="1">
    <location>
        <begin position="342"/>
        <end position="353"/>
    </location>
</feature>
<evidence type="ECO:0000256" key="1">
    <source>
        <dbReference type="SAM" id="MobiDB-lite"/>
    </source>
</evidence>
<feature type="transmembrane region" description="Helical" evidence="2">
    <location>
        <begin position="27"/>
        <end position="55"/>
    </location>
</feature>
<feature type="region of interest" description="Disordered" evidence="1">
    <location>
        <begin position="284"/>
        <end position="369"/>
    </location>
</feature>
<feature type="compositionally biased region" description="Low complexity" evidence="1">
    <location>
        <begin position="326"/>
        <end position="337"/>
    </location>
</feature>
<gene>
    <name evidence="3" type="ORF">WJX73_004794</name>
</gene>
<evidence type="ECO:0000313" key="3">
    <source>
        <dbReference type="EMBL" id="KAK9787864.1"/>
    </source>
</evidence>
<keyword evidence="2" id="KW-0812">Transmembrane</keyword>
<comment type="caution">
    <text evidence="3">The sequence shown here is derived from an EMBL/GenBank/DDBJ whole genome shotgun (WGS) entry which is preliminary data.</text>
</comment>
<sequence length="369" mass="39145">MGNNLTQLKEHLDSYEPRRGRPRQYPLGFEGAIGELLLVVYGALACAVGVLAGVWDQANNELQTLMGLTKNPLLGVWSSRGGSDGMGRSASSAMNTEPLQNAVPTGHIQDGFAQIRRRVESSEEAADQEPSSSTTPLQLMGNEAPMYSPAYTVTFSQSERPRDINTAPALESSPRGSVHDSAASTSFSRGGSLAAGPLQGHSGMPSMGLRSSGALLGVDSHSTRQIPIQSTTPRARHNPELPTVPSWSAIDSRRASPRNSLRISQELAATAGGYNPMLPSMPQMANAVTSPTGSREGSSETSSGSMEAPQVHINALFQSQAPPGPRRSGSLGSYGSSEIPRMPDPIKMPPMPTMPYYTRTFTSTHGVEE</sequence>
<evidence type="ECO:0000256" key="2">
    <source>
        <dbReference type="SAM" id="Phobius"/>
    </source>
</evidence>
<dbReference type="EMBL" id="JALJOQ010000239">
    <property type="protein sequence ID" value="KAK9787864.1"/>
    <property type="molecule type" value="Genomic_DNA"/>
</dbReference>
<name>A0AAW1NIS2_9CHLO</name>
<dbReference type="AlphaFoldDB" id="A0AAW1NIS2"/>
<feature type="region of interest" description="Disordered" evidence="1">
    <location>
        <begin position="1"/>
        <end position="20"/>
    </location>
</feature>
<keyword evidence="2" id="KW-1133">Transmembrane helix</keyword>
<keyword evidence="2" id="KW-0472">Membrane</keyword>
<dbReference type="Proteomes" id="UP001465755">
    <property type="component" value="Unassembled WGS sequence"/>
</dbReference>
<feature type="compositionally biased region" description="Basic and acidic residues" evidence="1">
    <location>
        <begin position="8"/>
        <end position="19"/>
    </location>
</feature>
<feature type="compositionally biased region" description="Low complexity" evidence="1">
    <location>
        <begin position="289"/>
        <end position="307"/>
    </location>
</feature>
<protein>
    <submittedName>
        <fullName evidence="3">Uncharacterized protein</fullName>
    </submittedName>
</protein>
<feature type="region of interest" description="Disordered" evidence="1">
    <location>
        <begin position="119"/>
        <end position="142"/>
    </location>
</feature>